<dbReference type="SUPFAM" id="SSF46785">
    <property type="entry name" value="Winged helix' DNA-binding domain"/>
    <property type="match status" value="1"/>
</dbReference>
<keyword evidence="2" id="KW-0238">DNA-binding</keyword>
<dbReference type="OrthoDB" id="7678715at2"/>
<dbReference type="InterPro" id="IPR036390">
    <property type="entry name" value="WH_DNA-bd_sf"/>
</dbReference>
<protein>
    <submittedName>
        <fullName evidence="5">HxlR family transcriptional regulator</fullName>
    </submittedName>
</protein>
<keyword evidence="3" id="KW-0804">Transcription</keyword>
<accession>A0A318UKJ4</accession>
<evidence type="ECO:0000313" key="5">
    <source>
        <dbReference type="EMBL" id="PYF68878.1"/>
    </source>
</evidence>
<evidence type="ECO:0000259" key="4">
    <source>
        <dbReference type="PROSITE" id="PS51118"/>
    </source>
</evidence>
<reference evidence="5 6" key="1">
    <citation type="submission" date="2018-06" db="EMBL/GenBank/DDBJ databases">
        <title>Genomic Encyclopedia of Archaeal and Bacterial Type Strains, Phase II (KMG-II): from individual species to whole genera.</title>
        <authorList>
            <person name="Goeker M."/>
        </authorList>
    </citation>
    <scope>NUCLEOTIDE SEQUENCE [LARGE SCALE GENOMIC DNA]</scope>
    <source>
        <strain evidence="5 6">DSM 27372</strain>
    </source>
</reference>
<comment type="caution">
    <text evidence="5">The sequence shown here is derived from an EMBL/GenBank/DDBJ whole genome shotgun (WGS) entry which is preliminary data.</text>
</comment>
<gene>
    <name evidence="5" type="ORF">B0O44_11156</name>
</gene>
<dbReference type="RefSeq" id="WP_110834549.1">
    <property type="nucleotide sequence ID" value="NZ_QKLU01000011.1"/>
</dbReference>
<dbReference type="PROSITE" id="PS51118">
    <property type="entry name" value="HTH_HXLR"/>
    <property type="match status" value="1"/>
</dbReference>
<sequence>MQKETSNFLNKTFLLHSCRINGALAVISGRWKALILIHISEGVNRFSLLKTVLPGISDQSLGKQLKELETDQLVYKEIIAEVPVRVDYHLTDKGLALLPILAELSEWYDPSGPSPSGSSPV</sequence>
<evidence type="ECO:0000313" key="6">
    <source>
        <dbReference type="Proteomes" id="UP000248198"/>
    </source>
</evidence>
<dbReference type="InterPro" id="IPR036388">
    <property type="entry name" value="WH-like_DNA-bd_sf"/>
</dbReference>
<dbReference type="EMBL" id="QKLU01000011">
    <property type="protein sequence ID" value="PYF68878.1"/>
    <property type="molecule type" value="Genomic_DNA"/>
</dbReference>
<evidence type="ECO:0000256" key="2">
    <source>
        <dbReference type="ARBA" id="ARBA00023125"/>
    </source>
</evidence>
<evidence type="ECO:0000256" key="1">
    <source>
        <dbReference type="ARBA" id="ARBA00023015"/>
    </source>
</evidence>
<proteinExistence type="predicted"/>
<dbReference type="GO" id="GO:0003677">
    <property type="term" value="F:DNA binding"/>
    <property type="evidence" value="ECO:0007669"/>
    <property type="project" value="UniProtKB-KW"/>
</dbReference>
<dbReference type="Gene3D" id="1.10.10.10">
    <property type="entry name" value="Winged helix-like DNA-binding domain superfamily/Winged helix DNA-binding domain"/>
    <property type="match status" value="1"/>
</dbReference>
<evidence type="ECO:0000256" key="3">
    <source>
        <dbReference type="ARBA" id="ARBA00023163"/>
    </source>
</evidence>
<dbReference type="PANTHER" id="PTHR33204:SF29">
    <property type="entry name" value="TRANSCRIPTIONAL REGULATOR"/>
    <property type="match status" value="1"/>
</dbReference>
<dbReference type="PANTHER" id="PTHR33204">
    <property type="entry name" value="TRANSCRIPTIONAL REGULATOR, MARR FAMILY"/>
    <property type="match status" value="1"/>
</dbReference>
<dbReference type="Pfam" id="PF01638">
    <property type="entry name" value="HxlR"/>
    <property type="match status" value="1"/>
</dbReference>
<dbReference type="Proteomes" id="UP000248198">
    <property type="component" value="Unassembled WGS sequence"/>
</dbReference>
<keyword evidence="6" id="KW-1185">Reference proteome</keyword>
<name>A0A318UKJ4_9SPHI</name>
<feature type="domain" description="HTH hxlR-type" evidence="4">
    <location>
        <begin position="18"/>
        <end position="116"/>
    </location>
</feature>
<dbReference type="InterPro" id="IPR002577">
    <property type="entry name" value="HTH_HxlR"/>
</dbReference>
<dbReference type="AlphaFoldDB" id="A0A318UKJ4"/>
<keyword evidence="1" id="KW-0805">Transcription regulation</keyword>
<organism evidence="5 6">
    <name type="scientific">Pedobacter nutrimenti</name>
    <dbReference type="NCBI Taxonomy" id="1241337"/>
    <lineage>
        <taxon>Bacteria</taxon>
        <taxon>Pseudomonadati</taxon>
        <taxon>Bacteroidota</taxon>
        <taxon>Sphingobacteriia</taxon>
        <taxon>Sphingobacteriales</taxon>
        <taxon>Sphingobacteriaceae</taxon>
        <taxon>Pedobacter</taxon>
    </lineage>
</organism>